<organism evidence="1">
    <name type="scientific">uncultured Solirubrobacterales bacterium</name>
    <dbReference type="NCBI Taxonomy" id="768556"/>
    <lineage>
        <taxon>Bacteria</taxon>
        <taxon>Bacillati</taxon>
        <taxon>Actinomycetota</taxon>
        <taxon>Thermoleophilia</taxon>
        <taxon>Solirubrobacterales</taxon>
        <taxon>environmental samples</taxon>
    </lineage>
</organism>
<reference evidence="1" key="1">
    <citation type="submission" date="2020-02" db="EMBL/GenBank/DDBJ databases">
        <authorList>
            <person name="Meier V. D."/>
        </authorList>
    </citation>
    <scope>NUCLEOTIDE SEQUENCE</scope>
    <source>
        <strain evidence="1">AVDCRST_MAG17</strain>
    </source>
</reference>
<gene>
    <name evidence="1" type="ORF">AVDCRST_MAG17-201</name>
</gene>
<dbReference type="AlphaFoldDB" id="A0A6J4RU35"/>
<proteinExistence type="predicted"/>
<name>A0A6J4RU35_9ACTN</name>
<dbReference type="EMBL" id="CADCVV010000011">
    <property type="protein sequence ID" value="CAA9481564.1"/>
    <property type="molecule type" value="Genomic_DNA"/>
</dbReference>
<protein>
    <submittedName>
        <fullName evidence="1">Uncharacterized protein</fullName>
    </submittedName>
</protein>
<evidence type="ECO:0000313" key="1">
    <source>
        <dbReference type="EMBL" id="CAA9481564.1"/>
    </source>
</evidence>
<accession>A0A6J4RU35</accession>
<sequence>MPLGHYKPRGGDAGPALVTRPARRACPGCARLIGALEGRTCPLGLLSLAVAAGLTVGLSV</sequence>